<name>A0A646K9Q0_STRJU</name>
<protein>
    <submittedName>
        <fullName evidence="2">SgcJ/EcaC family oxidoreductase</fullName>
    </submittedName>
</protein>
<dbReference type="InterPro" id="IPR037401">
    <property type="entry name" value="SnoaL-like"/>
</dbReference>
<keyword evidence="3" id="KW-1185">Reference proteome</keyword>
<feature type="domain" description="SnoaL-like" evidence="1">
    <location>
        <begin position="6"/>
        <end position="115"/>
    </location>
</feature>
<dbReference type="OrthoDB" id="129755at2"/>
<organism evidence="2 3">
    <name type="scientific">Streptomyces jumonjinensis</name>
    <dbReference type="NCBI Taxonomy" id="1945"/>
    <lineage>
        <taxon>Bacteria</taxon>
        <taxon>Bacillati</taxon>
        <taxon>Actinomycetota</taxon>
        <taxon>Actinomycetes</taxon>
        <taxon>Kitasatosporales</taxon>
        <taxon>Streptomycetaceae</taxon>
        <taxon>Streptomyces</taxon>
    </lineage>
</organism>
<sequence>MDFTTALDHHLATVRDRDLDACMATVHPEATFILPNGTVLSGADEIRAFHKGWFEDPDWTMTVSVTRTLVQTDTAVAVLTVDYDDLDRDGEPYRLRYFLSLVFARTAGGWLLVHDQNTNC</sequence>
<dbReference type="SUPFAM" id="SSF54427">
    <property type="entry name" value="NTF2-like"/>
    <property type="match status" value="1"/>
</dbReference>
<dbReference type="EMBL" id="VCLA01000009">
    <property type="protein sequence ID" value="MQS98922.1"/>
    <property type="molecule type" value="Genomic_DNA"/>
</dbReference>
<comment type="caution">
    <text evidence="2">The sequence shown here is derived from an EMBL/GenBank/DDBJ whole genome shotgun (WGS) entry which is preliminary data.</text>
</comment>
<proteinExistence type="predicted"/>
<evidence type="ECO:0000259" key="1">
    <source>
        <dbReference type="Pfam" id="PF13474"/>
    </source>
</evidence>
<reference evidence="2 3" key="1">
    <citation type="submission" date="2019-05" db="EMBL/GenBank/DDBJ databases">
        <title>Comparative genomics and metabolomics analyses of clavulanic acid producing Streptomyces species provides insight into specialized metabolism and evolution of beta-lactam biosynthetic gene clusters.</title>
        <authorList>
            <person name="Moore M.A."/>
            <person name="Cruz-Morales P."/>
            <person name="Barona Gomez F."/>
            <person name="Kapil T."/>
        </authorList>
    </citation>
    <scope>NUCLEOTIDE SEQUENCE [LARGE SCALE GENOMIC DNA]</scope>
    <source>
        <strain evidence="2 3">NRRL 5741</strain>
    </source>
</reference>
<accession>A0A646K9Q0</accession>
<dbReference type="Proteomes" id="UP000419138">
    <property type="component" value="Unassembled WGS sequence"/>
</dbReference>
<dbReference type="Pfam" id="PF13474">
    <property type="entry name" value="SnoaL_3"/>
    <property type="match status" value="1"/>
</dbReference>
<evidence type="ECO:0000313" key="3">
    <source>
        <dbReference type="Proteomes" id="UP000419138"/>
    </source>
</evidence>
<dbReference type="AlphaFoldDB" id="A0A646K9Q0"/>
<dbReference type="InterPro" id="IPR032710">
    <property type="entry name" value="NTF2-like_dom_sf"/>
</dbReference>
<dbReference type="Gene3D" id="3.10.450.50">
    <property type="match status" value="1"/>
</dbReference>
<evidence type="ECO:0000313" key="2">
    <source>
        <dbReference type="EMBL" id="MQS98922.1"/>
    </source>
</evidence>
<gene>
    <name evidence="2" type="ORF">FF041_01505</name>
</gene>
<dbReference type="RefSeq" id="WP_153520653.1">
    <property type="nucleotide sequence ID" value="NZ_JBEPDZ010000003.1"/>
</dbReference>
<dbReference type="InterPro" id="IPR011944">
    <property type="entry name" value="Steroid_delta5-4_isomerase"/>
</dbReference>
<dbReference type="NCBIfam" id="TIGR02246">
    <property type="entry name" value="SgcJ/EcaC family oxidoreductase"/>
    <property type="match status" value="1"/>
</dbReference>